<keyword evidence="1" id="KW-0863">Zinc-finger</keyword>
<feature type="region of interest" description="Disordered" evidence="2">
    <location>
        <begin position="1"/>
        <end position="24"/>
    </location>
</feature>
<dbReference type="EMBL" id="JARTCD010000016">
    <property type="protein sequence ID" value="KAJ8659827.1"/>
    <property type="molecule type" value="Genomic_DNA"/>
</dbReference>
<feature type="region of interest" description="Disordered" evidence="2">
    <location>
        <begin position="275"/>
        <end position="390"/>
    </location>
</feature>
<dbReference type="PROSITE" id="PS50158">
    <property type="entry name" value="ZF_CCHC"/>
    <property type="match status" value="1"/>
</dbReference>
<feature type="compositionally biased region" description="Polar residues" evidence="2">
    <location>
        <begin position="343"/>
        <end position="360"/>
    </location>
</feature>
<dbReference type="Gene3D" id="4.10.60.10">
    <property type="entry name" value="Zinc finger, CCHC-type"/>
    <property type="match status" value="1"/>
</dbReference>
<organism evidence="4 5">
    <name type="scientific">Lichtheimia ornata</name>
    <dbReference type="NCBI Taxonomy" id="688661"/>
    <lineage>
        <taxon>Eukaryota</taxon>
        <taxon>Fungi</taxon>
        <taxon>Fungi incertae sedis</taxon>
        <taxon>Mucoromycota</taxon>
        <taxon>Mucoromycotina</taxon>
        <taxon>Mucoromycetes</taxon>
        <taxon>Mucorales</taxon>
        <taxon>Lichtheimiaceae</taxon>
        <taxon>Lichtheimia</taxon>
    </lineage>
</organism>
<protein>
    <recommendedName>
        <fullName evidence="3">CCHC-type domain-containing protein</fullName>
    </recommendedName>
</protein>
<feature type="domain" description="CCHC-type" evidence="3">
    <location>
        <begin position="253"/>
        <end position="267"/>
    </location>
</feature>
<evidence type="ECO:0000313" key="4">
    <source>
        <dbReference type="EMBL" id="KAJ8659827.1"/>
    </source>
</evidence>
<evidence type="ECO:0000256" key="1">
    <source>
        <dbReference type="PROSITE-ProRule" id="PRU00047"/>
    </source>
</evidence>
<name>A0AAD7Y256_9FUNG</name>
<comment type="caution">
    <text evidence="4">The sequence shown here is derived from an EMBL/GenBank/DDBJ whole genome shotgun (WGS) entry which is preliminary data.</text>
</comment>
<sequence length="390" mass="43823">MALSDKGQKSQGSKGPPDKPRTYTSLFHDNEVVTLYQHEKTNTRQIWRRAEHPHSLLFDLSRTAISDEQFRLALYESPLKDAAHGAIIHRSRKHTTAEVTFDDQETVDKLKHEPITMKDGTQLFGSLPIPEEWEVVKVNLTHIPLYNRTTLTQALIDALKPFGNILELGIYLEQHYFTGKGFVYLNTNPKNYTLSKTFHVQPQQLSHSIPVSRKDGTYPTRVHATWSKMPLHCRYCHEPGHTRLQCPYRPKPRCYYCQETGHLRKDCHIRNGVKSAPAPIDTQAPTTIAAVTPTSRNSNSSPSKRKRSPTSPPQQSSFNFTPPAKLTTDNPLPNDKPHDPVTDLNTTPPSLESKPTSINTTPPPLDSKPTSMDTSPPSSSSDPPVDAMET</sequence>
<feature type="compositionally biased region" description="Low complexity" evidence="2">
    <location>
        <begin position="367"/>
        <end position="384"/>
    </location>
</feature>
<evidence type="ECO:0000313" key="5">
    <source>
        <dbReference type="Proteomes" id="UP001234581"/>
    </source>
</evidence>
<gene>
    <name evidence="4" type="ORF">O0I10_004420</name>
</gene>
<reference evidence="4 5" key="1">
    <citation type="submission" date="2023-03" db="EMBL/GenBank/DDBJ databases">
        <title>Genome sequence of Lichtheimia ornata CBS 291.66.</title>
        <authorList>
            <person name="Mohabir J.T."/>
            <person name="Shea T.P."/>
            <person name="Kurbessoian T."/>
            <person name="Berby B."/>
            <person name="Fontaine J."/>
            <person name="Livny J."/>
            <person name="Gnirke A."/>
            <person name="Stajich J.E."/>
            <person name="Cuomo C.A."/>
        </authorList>
    </citation>
    <scope>NUCLEOTIDE SEQUENCE [LARGE SCALE GENOMIC DNA]</scope>
    <source>
        <strain evidence="4">CBS 291.66</strain>
    </source>
</reference>
<evidence type="ECO:0000256" key="2">
    <source>
        <dbReference type="SAM" id="MobiDB-lite"/>
    </source>
</evidence>
<keyword evidence="1" id="KW-0862">Zinc</keyword>
<accession>A0AAD7Y256</accession>
<dbReference type="GO" id="GO:0008270">
    <property type="term" value="F:zinc ion binding"/>
    <property type="evidence" value="ECO:0007669"/>
    <property type="project" value="UniProtKB-KW"/>
</dbReference>
<proteinExistence type="predicted"/>
<keyword evidence="5" id="KW-1185">Reference proteome</keyword>
<dbReference type="SUPFAM" id="SSF57756">
    <property type="entry name" value="Retrovirus zinc finger-like domains"/>
    <property type="match status" value="1"/>
</dbReference>
<dbReference type="GeneID" id="83211833"/>
<dbReference type="InterPro" id="IPR036875">
    <property type="entry name" value="Znf_CCHC_sf"/>
</dbReference>
<dbReference type="Proteomes" id="UP001234581">
    <property type="component" value="Unassembled WGS sequence"/>
</dbReference>
<keyword evidence="1" id="KW-0479">Metal-binding</keyword>
<dbReference type="InterPro" id="IPR001878">
    <property type="entry name" value="Znf_CCHC"/>
</dbReference>
<dbReference type="RefSeq" id="XP_058344740.1">
    <property type="nucleotide sequence ID" value="XM_058484479.1"/>
</dbReference>
<dbReference type="AlphaFoldDB" id="A0AAD7Y256"/>
<dbReference type="SMART" id="SM00343">
    <property type="entry name" value="ZnF_C2HC"/>
    <property type="match status" value="2"/>
</dbReference>
<dbReference type="Pfam" id="PF00098">
    <property type="entry name" value="zf-CCHC"/>
    <property type="match status" value="1"/>
</dbReference>
<evidence type="ECO:0000259" key="3">
    <source>
        <dbReference type="PROSITE" id="PS50158"/>
    </source>
</evidence>
<feature type="compositionally biased region" description="Low complexity" evidence="2">
    <location>
        <begin position="292"/>
        <end position="302"/>
    </location>
</feature>
<dbReference type="GO" id="GO:0003676">
    <property type="term" value="F:nucleic acid binding"/>
    <property type="evidence" value="ECO:0007669"/>
    <property type="project" value="InterPro"/>
</dbReference>